<accession>A0ABV7JH49</accession>
<reference evidence="2" key="1">
    <citation type="journal article" date="2019" name="Int. J. Syst. Evol. Microbiol.">
        <title>The Global Catalogue of Microorganisms (GCM) 10K type strain sequencing project: providing services to taxonomists for standard genome sequencing and annotation.</title>
        <authorList>
            <consortium name="The Broad Institute Genomics Platform"/>
            <consortium name="The Broad Institute Genome Sequencing Center for Infectious Disease"/>
            <person name="Wu L."/>
            <person name="Ma J."/>
        </authorList>
    </citation>
    <scope>NUCLEOTIDE SEQUENCE [LARGE SCALE GENOMIC DNA]</scope>
    <source>
        <strain evidence="2">KCTC 52416</strain>
    </source>
</reference>
<sequence>MCAITVFEYAEAISKTKTGLRVLIANNVIIEQVFFLEIIRQYLPNWAVQAVDKSGLENKLNQADNEVYDLVVLEERILLDEPEKVYINHVRDKYPIAKIALFVNRERLSQLRSVIRISEIDIMLTKNSVVEAIAEKFSLAFQIGE</sequence>
<proteinExistence type="predicted"/>
<comment type="caution">
    <text evidence="1">The sequence shown here is derived from an EMBL/GenBank/DDBJ whole genome shotgun (WGS) entry which is preliminary data.</text>
</comment>
<evidence type="ECO:0000313" key="1">
    <source>
        <dbReference type="EMBL" id="MFC3197434.1"/>
    </source>
</evidence>
<organism evidence="1 2">
    <name type="scientific">Parapedobacter deserti</name>
    <dbReference type="NCBI Taxonomy" id="1912957"/>
    <lineage>
        <taxon>Bacteria</taxon>
        <taxon>Pseudomonadati</taxon>
        <taxon>Bacteroidota</taxon>
        <taxon>Sphingobacteriia</taxon>
        <taxon>Sphingobacteriales</taxon>
        <taxon>Sphingobacteriaceae</taxon>
        <taxon>Parapedobacter</taxon>
    </lineage>
</organism>
<evidence type="ECO:0008006" key="3">
    <source>
        <dbReference type="Google" id="ProtNLM"/>
    </source>
</evidence>
<name>A0ABV7JH49_9SPHI</name>
<evidence type="ECO:0000313" key="2">
    <source>
        <dbReference type="Proteomes" id="UP001595526"/>
    </source>
</evidence>
<dbReference type="RefSeq" id="WP_379021111.1">
    <property type="nucleotide sequence ID" value="NZ_JBHRTA010000022.1"/>
</dbReference>
<keyword evidence="2" id="KW-1185">Reference proteome</keyword>
<dbReference type="EMBL" id="JBHRTA010000022">
    <property type="protein sequence ID" value="MFC3197434.1"/>
    <property type="molecule type" value="Genomic_DNA"/>
</dbReference>
<dbReference type="Proteomes" id="UP001595526">
    <property type="component" value="Unassembled WGS sequence"/>
</dbReference>
<protein>
    <recommendedName>
        <fullName evidence="3">Response regulatory domain-containing protein</fullName>
    </recommendedName>
</protein>
<gene>
    <name evidence="1" type="ORF">ACFOET_07400</name>
</gene>